<dbReference type="AlphaFoldDB" id="J1AR26"/>
<evidence type="ECO:0000256" key="1">
    <source>
        <dbReference type="SAM" id="MobiDB-lite"/>
    </source>
</evidence>
<sequence>MPPEGKYKAWGEKSGTIVQITILGAESLGARSMATVVEAGGRTVLIDPGVALAPRRFGLPPHPCETRAAAEIRRAILAWLPRATDVVFTHYHGDHVPLSEPDPHQIPLAGFTLPEGCRLLAKGPDMLSRRSSGRRSDIEKANRGPLQNAEGTDDNVVACSLPVPHGGRAGAVMMVAVREGEQCFVHASDTQLRSDEAVRLIEAWGPTVVFSSGPPLYLPSIDRAEEEAAFSRAIHGAEIAGTLILDHHLMRSENGPAWIRSLEEVSGRPVVSAAGFMRRPNRLLEAGRRELWSGTQGR</sequence>
<accession>J1AR26</accession>
<evidence type="ECO:0000313" key="3">
    <source>
        <dbReference type="EMBL" id="EJG07423.1"/>
    </source>
</evidence>
<feature type="region of interest" description="Disordered" evidence="1">
    <location>
        <begin position="124"/>
        <end position="152"/>
    </location>
</feature>
<dbReference type="Proteomes" id="UP000005095">
    <property type="component" value="Chromosome"/>
</dbReference>
<keyword evidence="4" id="KW-1185">Reference proteome</keyword>
<dbReference type="Pfam" id="PF00753">
    <property type="entry name" value="Lactamase_B"/>
    <property type="match status" value="1"/>
</dbReference>
<dbReference type="InterPro" id="IPR014426">
    <property type="entry name" value="UPF0282_hydrls"/>
</dbReference>
<organism evidence="3 4">
    <name type="scientific">Methanofollis liminatans DSM 4140</name>
    <dbReference type="NCBI Taxonomy" id="28892"/>
    <lineage>
        <taxon>Archaea</taxon>
        <taxon>Methanobacteriati</taxon>
        <taxon>Methanobacteriota</taxon>
        <taxon>Stenosarchaea group</taxon>
        <taxon>Methanomicrobia</taxon>
        <taxon>Methanomicrobiales</taxon>
        <taxon>Methanomicrobiaceae</taxon>
        <taxon>Methanofollis</taxon>
    </lineage>
</organism>
<dbReference type="PIRSF" id="PIRSF004944">
    <property type="entry name" value="UCP004944_hydrls"/>
    <property type="match status" value="1"/>
</dbReference>
<dbReference type="STRING" id="28892.Metli_1472"/>
<dbReference type="EMBL" id="CM001555">
    <property type="protein sequence ID" value="EJG07423.1"/>
    <property type="molecule type" value="Genomic_DNA"/>
</dbReference>
<dbReference type="InterPro" id="IPR001279">
    <property type="entry name" value="Metallo-B-lactamas"/>
</dbReference>
<gene>
    <name evidence="3" type="ORF">Metli_1472</name>
</gene>
<reference evidence="3 4" key="1">
    <citation type="submission" date="2011-08" db="EMBL/GenBank/DDBJ databases">
        <title>The complete genome of Methanofollis liminatans DSM 4140.</title>
        <authorList>
            <consortium name="US DOE Joint Genome Institute (JGI-PGF)"/>
            <person name="Lucas S."/>
            <person name="Han J."/>
            <person name="Lapidus A."/>
            <person name="Bruce D."/>
            <person name="Goodwin L."/>
            <person name="Pitluck S."/>
            <person name="Peters L."/>
            <person name="Kyrpides N."/>
            <person name="Mavromatis K."/>
            <person name="Ivanova N."/>
            <person name="Mikhailova N."/>
            <person name="Lu M."/>
            <person name="Detter J.C."/>
            <person name="Tapia R."/>
            <person name="Han C."/>
            <person name="Land M."/>
            <person name="Hauser L."/>
            <person name="Markowitz V."/>
            <person name="Cheng J.-F."/>
            <person name="Hugenholtz P."/>
            <person name="Woyke T."/>
            <person name="Wu D."/>
            <person name="Spring S."/>
            <person name="Schuler E."/>
            <person name="Brambilla E."/>
            <person name="Klenk H.-P."/>
            <person name="Eisen J.A."/>
        </authorList>
    </citation>
    <scope>NUCLEOTIDE SEQUENCE [LARGE SCALE GENOMIC DNA]</scope>
    <source>
        <strain evidence="3 4">DSM 4140</strain>
    </source>
</reference>
<dbReference type="SUPFAM" id="SSF56281">
    <property type="entry name" value="Metallo-hydrolase/oxidoreductase"/>
    <property type="match status" value="1"/>
</dbReference>
<dbReference type="InterPro" id="IPR036866">
    <property type="entry name" value="RibonucZ/Hydroxyglut_hydro"/>
</dbReference>
<dbReference type="HOGENOM" id="CLU_079268_0_0_2"/>
<feature type="domain" description="Metallo-beta-lactamase" evidence="2">
    <location>
        <begin position="33"/>
        <end position="195"/>
    </location>
</feature>
<protein>
    <recommendedName>
        <fullName evidence="2">Metallo-beta-lactamase domain-containing protein</fullName>
    </recommendedName>
</protein>
<evidence type="ECO:0000259" key="2">
    <source>
        <dbReference type="Pfam" id="PF00753"/>
    </source>
</evidence>
<dbReference type="Gene3D" id="3.60.15.10">
    <property type="entry name" value="Ribonuclease Z/Hydroxyacylglutathione hydrolase-like"/>
    <property type="match status" value="1"/>
</dbReference>
<dbReference type="PATRIC" id="fig|28892.9.peg.1594"/>
<proteinExistence type="predicted"/>
<name>J1AR26_9EURY</name>
<evidence type="ECO:0000313" key="4">
    <source>
        <dbReference type="Proteomes" id="UP000005095"/>
    </source>
</evidence>